<dbReference type="PATRIC" id="fig|1140003.3.peg.507"/>
<reference evidence="1 2" key="1">
    <citation type="submission" date="2013-03" db="EMBL/GenBank/DDBJ databases">
        <title>The Genome Sequence of Enterococcus sulfureus ATCC_49903 (PacBio/Illumina hybrid assembly).</title>
        <authorList>
            <consortium name="The Broad Institute Genomics Platform"/>
            <consortium name="The Broad Institute Genome Sequencing Center for Infectious Disease"/>
            <person name="Earl A."/>
            <person name="Russ C."/>
            <person name="Gilmore M."/>
            <person name="Surin D."/>
            <person name="Walker B."/>
            <person name="Young S."/>
            <person name="Zeng Q."/>
            <person name="Gargeya S."/>
            <person name="Fitzgerald M."/>
            <person name="Haas B."/>
            <person name="Abouelleil A."/>
            <person name="Allen A.W."/>
            <person name="Alvarado L."/>
            <person name="Arachchi H.M."/>
            <person name="Berlin A.M."/>
            <person name="Chapman S.B."/>
            <person name="Gainer-Dewar J."/>
            <person name="Goldberg J."/>
            <person name="Griggs A."/>
            <person name="Gujja S."/>
            <person name="Hansen M."/>
            <person name="Howarth C."/>
            <person name="Imamovic A."/>
            <person name="Ireland A."/>
            <person name="Larimer J."/>
            <person name="McCowan C."/>
            <person name="Murphy C."/>
            <person name="Pearson M."/>
            <person name="Poon T.W."/>
            <person name="Priest M."/>
            <person name="Roberts A."/>
            <person name="Saif S."/>
            <person name="Shea T."/>
            <person name="Sisk P."/>
            <person name="Sykes S."/>
            <person name="Wortman J."/>
            <person name="Nusbaum C."/>
            <person name="Birren B."/>
        </authorList>
    </citation>
    <scope>NUCLEOTIDE SEQUENCE [LARGE SCALE GENOMIC DNA]</scope>
    <source>
        <strain evidence="1 2">ATCC 49903</strain>
    </source>
</reference>
<protein>
    <submittedName>
        <fullName evidence="1">Uncharacterized protein</fullName>
    </submittedName>
</protein>
<organism evidence="1 2">
    <name type="scientific">Enterococcus sulfureus ATCC 49903</name>
    <dbReference type="NCBI Taxonomy" id="1140003"/>
    <lineage>
        <taxon>Bacteria</taxon>
        <taxon>Bacillati</taxon>
        <taxon>Bacillota</taxon>
        <taxon>Bacilli</taxon>
        <taxon>Lactobacillales</taxon>
        <taxon>Enterococcaceae</taxon>
        <taxon>Enterococcus</taxon>
    </lineage>
</organism>
<keyword evidence="2" id="KW-1185">Reference proteome</keyword>
<sequence length="106" mass="12330">MKQEVIQNLEQCFHAEKQWYQDGYYRLRTLDEHTKELAYLLSDPCGGSIVHPQITLEKQGDEFIPTKLIDLQTTPVQNMIRDLENAAYLDQALQTLVAKFEEACQQ</sequence>
<gene>
    <name evidence="1" type="ORF">I573_00506</name>
</gene>
<dbReference type="eggNOG" id="ENOG5032EAS">
    <property type="taxonomic scope" value="Bacteria"/>
</dbReference>
<evidence type="ECO:0000313" key="1">
    <source>
        <dbReference type="EMBL" id="EOT87450.1"/>
    </source>
</evidence>
<dbReference type="AlphaFoldDB" id="S0PB21"/>
<proteinExistence type="predicted"/>
<name>S0PB21_9ENTE</name>
<dbReference type="EMBL" id="ASWO01000001">
    <property type="protein sequence ID" value="EOT87450.1"/>
    <property type="molecule type" value="Genomic_DNA"/>
</dbReference>
<comment type="caution">
    <text evidence="1">The sequence shown here is derived from an EMBL/GenBank/DDBJ whole genome shotgun (WGS) entry which is preliminary data.</text>
</comment>
<dbReference type="RefSeq" id="WP_016185004.1">
    <property type="nucleotide sequence ID" value="NZ_ASWO01000001.1"/>
</dbReference>
<dbReference type="OrthoDB" id="2223244at2"/>
<evidence type="ECO:0000313" key="2">
    <source>
        <dbReference type="Proteomes" id="UP000015961"/>
    </source>
</evidence>
<dbReference type="Proteomes" id="UP000015961">
    <property type="component" value="Unassembled WGS sequence"/>
</dbReference>
<accession>S0PB21</accession>
<dbReference type="STRING" id="1140003.OMY_00513"/>